<reference evidence="2 3" key="1">
    <citation type="submission" date="2018-12" db="EMBL/GenBank/DDBJ databases">
        <authorList>
            <person name="Tiukova I."/>
            <person name="Dainat J."/>
        </authorList>
    </citation>
    <scope>NUCLEOTIDE SEQUENCE [LARGE SCALE GENOMIC DNA]</scope>
</reference>
<protein>
    <submittedName>
        <fullName evidence="2">DEKNAAC105235</fullName>
    </submittedName>
</protein>
<dbReference type="InParanoid" id="A0A448YSQ1"/>
<feature type="compositionally biased region" description="Basic and acidic residues" evidence="1">
    <location>
        <begin position="19"/>
        <end position="29"/>
    </location>
</feature>
<sequence>MDRKNNSHQMAEMVNSVIRNDESSKKTQGCEENWRSLETTKGMVTPSLGNLASGSETPRPRRIAFAELLTEPAHPLNIEIERANASVEEVGDTSTPKSSPLTVVSSTTATTATVTTTVFDDMKGFLEEGSENSGDSVFYSSPCDNKRQRRSESVTEDQFETFLAECFQAVDEYRALAKKTTLARHEIVNKVRKKVRQVEKSKKGTELQAWKQSCNEILDNINYR</sequence>
<accession>A0A448YSQ1</accession>
<organism evidence="2 3">
    <name type="scientific">Brettanomyces naardenensis</name>
    <name type="common">Yeast</name>
    <dbReference type="NCBI Taxonomy" id="13370"/>
    <lineage>
        <taxon>Eukaryota</taxon>
        <taxon>Fungi</taxon>
        <taxon>Dikarya</taxon>
        <taxon>Ascomycota</taxon>
        <taxon>Saccharomycotina</taxon>
        <taxon>Pichiomycetes</taxon>
        <taxon>Pichiales</taxon>
        <taxon>Pichiaceae</taxon>
        <taxon>Brettanomyces</taxon>
    </lineage>
</organism>
<proteinExistence type="predicted"/>
<evidence type="ECO:0000313" key="3">
    <source>
        <dbReference type="Proteomes" id="UP000290900"/>
    </source>
</evidence>
<keyword evidence="3" id="KW-1185">Reference proteome</keyword>
<feature type="region of interest" description="Disordered" evidence="1">
    <location>
        <begin position="1"/>
        <end position="29"/>
    </location>
</feature>
<name>A0A448YSQ1_BRENA</name>
<evidence type="ECO:0000256" key="1">
    <source>
        <dbReference type="SAM" id="MobiDB-lite"/>
    </source>
</evidence>
<gene>
    <name evidence="2" type="ORF">BRENAR_LOCUS4649</name>
</gene>
<dbReference type="EMBL" id="CAACVR010000067">
    <property type="protein sequence ID" value="VEU23920.1"/>
    <property type="molecule type" value="Genomic_DNA"/>
</dbReference>
<dbReference type="Proteomes" id="UP000290900">
    <property type="component" value="Unassembled WGS sequence"/>
</dbReference>
<evidence type="ECO:0000313" key="2">
    <source>
        <dbReference type="EMBL" id="VEU23920.1"/>
    </source>
</evidence>
<dbReference type="AlphaFoldDB" id="A0A448YSQ1"/>